<dbReference type="Proteomes" id="UP000037035">
    <property type="component" value="Unassembled WGS sequence"/>
</dbReference>
<dbReference type="PROSITE" id="PS50006">
    <property type="entry name" value="FHA_DOMAIN"/>
    <property type="match status" value="1"/>
</dbReference>
<dbReference type="PANTHER" id="PTHR15715">
    <property type="entry name" value="CENTROSOMAL PROTEIN OF 170 KDA"/>
    <property type="match status" value="1"/>
</dbReference>
<feature type="compositionally biased region" description="Polar residues" evidence="1">
    <location>
        <begin position="586"/>
        <end position="596"/>
    </location>
</feature>
<dbReference type="VEuPathDB" id="FungiDB:VP01_1358g7"/>
<keyword evidence="2" id="KW-0812">Transmembrane</keyword>
<feature type="compositionally biased region" description="Polar residues" evidence="1">
    <location>
        <begin position="649"/>
        <end position="668"/>
    </location>
</feature>
<feature type="region of interest" description="Disordered" evidence="1">
    <location>
        <begin position="534"/>
        <end position="668"/>
    </location>
</feature>
<proteinExistence type="predicted"/>
<dbReference type="SMART" id="SM00240">
    <property type="entry name" value="FHA"/>
    <property type="match status" value="1"/>
</dbReference>
<dbReference type="InterPro" id="IPR008984">
    <property type="entry name" value="SMAD_FHA_dom_sf"/>
</dbReference>
<keyword evidence="2" id="KW-1133">Transmembrane helix</keyword>
<feature type="compositionally biased region" description="Basic and acidic residues" evidence="1">
    <location>
        <begin position="549"/>
        <end position="559"/>
    </location>
</feature>
<feature type="compositionally biased region" description="Polar residues" evidence="1">
    <location>
        <begin position="603"/>
        <end position="619"/>
    </location>
</feature>
<evidence type="ECO:0000256" key="1">
    <source>
        <dbReference type="SAM" id="MobiDB-lite"/>
    </source>
</evidence>
<dbReference type="InterPro" id="IPR051176">
    <property type="entry name" value="Cent_Immune-Sig_Mod"/>
</dbReference>
<reference evidence="4 5" key="1">
    <citation type="submission" date="2015-08" db="EMBL/GenBank/DDBJ databases">
        <title>Next Generation Sequencing and Analysis of the Genome of Puccinia sorghi L Schw, the Causal Agent of Maize Common Rust.</title>
        <authorList>
            <person name="Rochi L."/>
            <person name="Burguener G."/>
            <person name="Darino M."/>
            <person name="Turjanski A."/>
            <person name="Kreff E."/>
            <person name="Dieguez M.J."/>
            <person name="Sacco F."/>
        </authorList>
    </citation>
    <scope>NUCLEOTIDE SEQUENCE [LARGE SCALE GENOMIC DNA]</scope>
    <source>
        <strain evidence="4 5">RO10H11247</strain>
    </source>
</reference>
<protein>
    <recommendedName>
        <fullName evidence="3">FHA domain-containing protein</fullName>
    </recommendedName>
</protein>
<feature type="compositionally biased region" description="Basic residues" evidence="1">
    <location>
        <begin position="567"/>
        <end position="576"/>
    </location>
</feature>
<evidence type="ECO:0000313" key="4">
    <source>
        <dbReference type="EMBL" id="KNZ61786.1"/>
    </source>
</evidence>
<feature type="domain" description="FHA" evidence="3">
    <location>
        <begin position="72"/>
        <end position="128"/>
    </location>
</feature>
<feature type="region of interest" description="Disordered" evidence="1">
    <location>
        <begin position="1"/>
        <end position="40"/>
    </location>
</feature>
<dbReference type="PANTHER" id="PTHR15715:SF37">
    <property type="entry name" value="LD47843P"/>
    <property type="match status" value="1"/>
</dbReference>
<feature type="region of interest" description="Disordered" evidence="1">
    <location>
        <begin position="374"/>
        <end position="410"/>
    </location>
</feature>
<accession>A0A0L6VLY9</accession>
<sequence length="707" mass="78394">MHPQQPQQHPTTHYQPNQQQQQQPQQPQQQQPQQQQQQQPQLHLPFPALHLHPVNDTFIPKQIVLNPNGAKVKIGRQTNQKSVPNSTNGFFDSKVLSRMHAEVWTENGKVLIRDVKSSNGTFINGERLSAEGVESEAFELHSDDLVEFGIDIIADDNKSIVHHKVATKVFLVLNAEDAAAATSFYRSNGPDLALNRRGSRPGVFGGGGFDHVLNRLQSELEKSRATGQELNTLNSTMNEIHDTLGGGNGPPPPLPPPYGGRIPPLVQQSPRQPQNLLQSQLAETRASLAMYADKMKSLESILTEHEQIKRELTELREHIEPHRSEAFSSRPPDPENQDIGGRVSPVAAMLELQEEGHQDCESQRQQEIDMDDDCASISSNDTATWKTSSNQKIYHQQQPNGASSPPPPPPVVALKQIDSIMEQNHALSERIKYISTSLEDTVQLGQTLIEQHKKSNDIITGLEQEITGLKEKLPQHQQISDSVGSLETIIFEKVEKQYSMWTERLESRWKEQEAKWEDEQTGLRKIIQELEAKLEKQDHSQSSTSEVADDVKHPNEDVKPPASLSKSSKRNRKKKPSQSSILASDATPSSPSMTTTKEGEPNALTQNAQKPDQPSSLSSIFVEPPSEIRPTPASKLPATSPQAPPPLNPSSETKLPSCQPSSATNHAPFSNRKVRSLIDMVDLKYISAAGGVALLGIVTYAFVNHFK</sequence>
<gene>
    <name evidence="4" type="ORF">VP01_1358g7</name>
</gene>
<evidence type="ECO:0000259" key="3">
    <source>
        <dbReference type="PROSITE" id="PS50006"/>
    </source>
</evidence>
<organism evidence="4 5">
    <name type="scientific">Puccinia sorghi</name>
    <dbReference type="NCBI Taxonomy" id="27349"/>
    <lineage>
        <taxon>Eukaryota</taxon>
        <taxon>Fungi</taxon>
        <taxon>Dikarya</taxon>
        <taxon>Basidiomycota</taxon>
        <taxon>Pucciniomycotina</taxon>
        <taxon>Pucciniomycetes</taxon>
        <taxon>Pucciniales</taxon>
        <taxon>Pucciniaceae</taxon>
        <taxon>Puccinia</taxon>
    </lineage>
</organism>
<evidence type="ECO:0000256" key="2">
    <source>
        <dbReference type="SAM" id="Phobius"/>
    </source>
</evidence>
<dbReference type="OrthoDB" id="687730at2759"/>
<name>A0A0L6VLY9_9BASI</name>
<comment type="caution">
    <text evidence="4">The sequence shown here is derived from an EMBL/GenBank/DDBJ whole genome shotgun (WGS) entry which is preliminary data.</text>
</comment>
<dbReference type="Pfam" id="PF00498">
    <property type="entry name" value="FHA"/>
    <property type="match status" value="1"/>
</dbReference>
<dbReference type="AlphaFoldDB" id="A0A0L6VLY9"/>
<dbReference type="GO" id="GO:0005737">
    <property type="term" value="C:cytoplasm"/>
    <property type="evidence" value="ECO:0007669"/>
    <property type="project" value="TreeGrafter"/>
</dbReference>
<dbReference type="Gene3D" id="2.60.200.20">
    <property type="match status" value="1"/>
</dbReference>
<dbReference type="EMBL" id="LAVV01003987">
    <property type="protein sequence ID" value="KNZ61786.1"/>
    <property type="molecule type" value="Genomic_DNA"/>
</dbReference>
<feature type="transmembrane region" description="Helical" evidence="2">
    <location>
        <begin position="685"/>
        <end position="703"/>
    </location>
</feature>
<evidence type="ECO:0000313" key="5">
    <source>
        <dbReference type="Proteomes" id="UP000037035"/>
    </source>
</evidence>
<keyword evidence="2" id="KW-0472">Membrane</keyword>
<feature type="compositionally biased region" description="Polar residues" evidence="1">
    <location>
        <begin position="376"/>
        <end position="403"/>
    </location>
</feature>
<dbReference type="InterPro" id="IPR000253">
    <property type="entry name" value="FHA_dom"/>
</dbReference>
<feature type="region of interest" description="Disordered" evidence="1">
    <location>
        <begin position="320"/>
        <end position="341"/>
    </location>
</feature>
<dbReference type="STRING" id="27349.A0A0L6VLY9"/>
<keyword evidence="5" id="KW-1185">Reference proteome</keyword>
<dbReference type="SUPFAM" id="SSF49879">
    <property type="entry name" value="SMAD/FHA domain"/>
    <property type="match status" value="1"/>
</dbReference>